<dbReference type="Proteomes" id="UP000830835">
    <property type="component" value="Unassembled WGS sequence"/>
</dbReference>
<feature type="domain" description="GGDEF" evidence="5">
    <location>
        <begin position="393"/>
        <end position="536"/>
    </location>
</feature>
<dbReference type="InterPro" id="IPR013767">
    <property type="entry name" value="PAS_fold"/>
</dbReference>
<dbReference type="PROSITE" id="PS50112">
    <property type="entry name" value="PAS"/>
    <property type="match status" value="1"/>
</dbReference>
<dbReference type="InterPro" id="IPR052155">
    <property type="entry name" value="Biofilm_reg_signaling"/>
</dbReference>
<dbReference type="InterPro" id="IPR029787">
    <property type="entry name" value="Nucleotide_cyclase"/>
</dbReference>
<dbReference type="CDD" id="cd00130">
    <property type="entry name" value="PAS"/>
    <property type="match status" value="1"/>
</dbReference>
<dbReference type="PANTHER" id="PTHR44757:SF2">
    <property type="entry name" value="BIOFILM ARCHITECTURE MAINTENANCE PROTEIN MBAA"/>
    <property type="match status" value="1"/>
</dbReference>
<dbReference type="NCBIfam" id="TIGR00254">
    <property type="entry name" value="GGDEF"/>
    <property type="match status" value="1"/>
</dbReference>
<feature type="domain" description="EAL" evidence="4">
    <location>
        <begin position="545"/>
        <end position="801"/>
    </location>
</feature>
<dbReference type="SMART" id="SM00267">
    <property type="entry name" value="GGDEF"/>
    <property type="match status" value="1"/>
</dbReference>
<dbReference type="PANTHER" id="PTHR44757">
    <property type="entry name" value="DIGUANYLATE CYCLASE DGCP"/>
    <property type="match status" value="1"/>
</dbReference>
<dbReference type="SUPFAM" id="SSF141868">
    <property type="entry name" value="EAL domain-like"/>
    <property type="match status" value="1"/>
</dbReference>
<dbReference type="Gene3D" id="3.30.450.20">
    <property type="entry name" value="PAS domain"/>
    <property type="match status" value="1"/>
</dbReference>
<keyword evidence="2" id="KW-0812">Transmembrane</keyword>
<evidence type="ECO:0000313" key="6">
    <source>
        <dbReference type="EMBL" id="MCJ2543279.1"/>
    </source>
</evidence>
<reference evidence="6" key="1">
    <citation type="submission" date="2021-02" db="EMBL/GenBank/DDBJ databases">
        <title>The CRISPR/cas machinery reduction and long-range gene transfer in the hot spring cyanobacterium Synechococcus.</title>
        <authorList>
            <person name="Dvorak P."/>
            <person name="Jahodarova E."/>
            <person name="Hasler P."/>
            <person name="Poulickova A."/>
        </authorList>
    </citation>
    <scope>NUCLEOTIDE SEQUENCE</scope>
    <source>
        <strain evidence="6">Rupite</strain>
    </source>
</reference>
<dbReference type="Pfam" id="PF00989">
    <property type="entry name" value="PAS"/>
    <property type="match status" value="1"/>
</dbReference>
<comment type="caution">
    <text evidence="6">The sequence shown here is derived from an EMBL/GenBank/DDBJ whole genome shotgun (WGS) entry which is preliminary data.</text>
</comment>
<keyword evidence="2" id="KW-1133">Transmembrane helix</keyword>
<sequence>MLRATTGSVKLAQAMKAGSLAGFRGVWVGWGLGLLGYGILAVLSQRYLDQLETAQARQALQQILWQVAVDSLPEPAPRLSPRPEAAQPSPSSRDLPTRIIDHLLALRDPLSTEPEPADLTTAVQIYPLRDLDPQHPDRIARLRQLSPTQDIESVAGIPIAVERLDAQTLASFVLLQRDPTAEDQVDPAPIHEWVVQLNSPQPLPYLPWAWGGVGVLLVAGGWLSQADLQRISKQEERYRSILAKALPTVMLVDPATQHILEVNPAFESLLGYSLAEAASLTLKDLVVTNLESLDDARHTEIQGHLLQTPEGVTEQQYWRQDGTTVDVSVSTSTLVLSKRSLLCLIVQEISERKRLEAQLRRAASLDPLTQLPNQPSFIAKLKQAIQRMEEQQALLAVLFLDLDGFKVINDSLGHSVGDHLLVEISQRLSGCLDSSETLARFGGDEFTILLEYVQGVEDALHVAQRVLAAFANPFDVKGQPVPVHLSTSIGIAISQEFHEWGHSGQATSPEELIRNADTALSWAKSRGKAQYAVYDEVMRQRALQRLQMETEIRQALRQEQFRVYYQPIVQLSTGRVVGFEALLRWEHPERGLVSPAEFIPIAEETGLIVQLDRWILQEAYWQNVRWLAQMGKKAAVTLSVNLSGKQFSQPGLVEFIARLLSNTDLDPSYLKLEITESLITESDGEAVEQLVQLRKLGVLISIDDFGTGYSSLSRLHDYPIDTLKIDRSFISRIGPNGENAETIRMIITFAHSLGMDVIAEGIETLQQLHLIKLLNCEYGQGYFFAKPLKPADAEHLLRTQLG</sequence>
<evidence type="ECO:0000259" key="3">
    <source>
        <dbReference type="PROSITE" id="PS50112"/>
    </source>
</evidence>
<dbReference type="CDD" id="cd01948">
    <property type="entry name" value="EAL"/>
    <property type="match status" value="1"/>
</dbReference>
<dbReference type="EMBL" id="JAFIRA010000024">
    <property type="protein sequence ID" value="MCJ2543279.1"/>
    <property type="molecule type" value="Genomic_DNA"/>
</dbReference>
<dbReference type="InterPro" id="IPR000014">
    <property type="entry name" value="PAS"/>
</dbReference>
<dbReference type="InterPro" id="IPR001633">
    <property type="entry name" value="EAL_dom"/>
</dbReference>
<accession>A0ABT0CBW4</accession>
<dbReference type="InterPro" id="IPR035919">
    <property type="entry name" value="EAL_sf"/>
</dbReference>
<evidence type="ECO:0000256" key="1">
    <source>
        <dbReference type="SAM" id="MobiDB-lite"/>
    </source>
</evidence>
<dbReference type="SUPFAM" id="SSF55073">
    <property type="entry name" value="Nucleotide cyclase"/>
    <property type="match status" value="1"/>
</dbReference>
<name>A0ABT0CBW4_THEVL</name>
<dbReference type="Gene3D" id="3.20.20.450">
    <property type="entry name" value="EAL domain"/>
    <property type="match status" value="1"/>
</dbReference>
<evidence type="ECO:0000256" key="2">
    <source>
        <dbReference type="SAM" id="Phobius"/>
    </source>
</evidence>
<feature type="region of interest" description="Disordered" evidence="1">
    <location>
        <begin position="75"/>
        <end position="95"/>
    </location>
</feature>
<keyword evidence="2" id="KW-0472">Membrane</keyword>
<feature type="transmembrane region" description="Helical" evidence="2">
    <location>
        <begin position="21"/>
        <end position="43"/>
    </location>
</feature>
<proteinExistence type="predicted"/>
<keyword evidence="7" id="KW-1185">Reference proteome</keyword>
<dbReference type="Gene3D" id="3.30.70.270">
    <property type="match status" value="1"/>
</dbReference>
<dbReference type="NCBIfam" id="TIGR00229">
    <property type="entry name" value="sensory_box"/>
    <property type="match status" value="1"/>
</dbReference>
<protein>
    <submittedName>
        <fullName evidence="6">EAL domain-containing protein</fullName>
    </submittedName>
</protein>
<dbReference type="CDD" id="cd01949">
    <property type="entry name" value="GGDEF"/>
    <property type="match status" value="1"/>
</dbReference>
<dbReference type="Pfam" id="PF00563">
    <property type="entry name" value="EAL"/>
    <property type="match status" value="1"/>
</dbReference>
<dbReference type="SMART" id="SM00091">
    <property type="entry name" value="PAS"/>
    <property type="match status" value="1"/>
</dbReference>
<evidence type="ECO:0000259" key="4">
    <source>
        <dbReference type="PROSITE" id="PS50883"/>
    </source>
</evidence>
<dbReference type="RefSeq" id="WP_244350554.1">
    <property type="nucleotide sequence ID" value="NZ_JAFIRA010000024.1"/>
</dbReference>
<dbReference type="InterPro" id="IPR043128">
    <property type="entry name" value="Rev_trsase/Diguanyl_cyclase"/>
</dbReference>
<organism evidence="6 7">
    <name type="scientific">Thermostichus vulcanus str. 'Rupite'</name>
    <dbReference type="NCBI Taxonomy" id="2813851"/>
    <lineage>
        <taxon>Bacteria</taxon>
        <taxon>Bacillati</taxon>
        <taxon>Cyanobacteriota</taxon>
        <taxon>Cyanophyceae</taxon>
        <taxon>Thermostichales</taxon>
        <taxon>Thermostichaceae</taxon>
        <taxon>Thermostichus</taxon>
    </lineage>
</organism>
<dbReference type="PROSITE" id="PS50887">
    <property type="entry name" value="GGDEF"/>
    <property type="match status" value="1"/>
</dbReference>
<dbReference type="Pfam" id="PF00990">
    <property type="entry name" value="GGDEF"/>
    <property type="match status" value="1"/>
</dbReference>
<evidence type="ECO:0000313" key="7">
    <source>
        <dbReference type="Proteomes" id="UP000830835"/>
    </source>
</evidence>
<dbReference type="InterPro" id="IPR000160">
    <property type="entry name" value="GGDEF_dom"/>
</dbReference>
<evidence type="ECO:0000259" key="5">
    <source>
        <dbReference type="PROSITE" id="PS50887"/>
    </source>
</evidence>
<dbReference type="InterPro" id="IPR035965">
    <property type="entry name" value="PAS-like_dom_sf"/>
</dbReference>
<dbReference type="PROSITE" id="PS50883">
    <property type="entry name" value="EAL"/>
    <property type="match status" value="1"/>
</dbReference>
<feature type="domain" description="PAS" evidence="3">
    <location>
        <begin position="234"/>
        <end position="276"/>
    </location>
</feature>
<dbReference type="SMART" id="SM00052">
    <property type="entry name" value="EAL"/>
    <property type="match status" value="1"/>
</dbReference>
<gene>
    <name evidence="6" type="ORF">JX360_10225</name>
</gene>
<dbReference type="SUPFAM" id="SSF55785">
    <property type="entry name" value="PYP-like sensor domain (PAS domain)"/>
    <property type="match status" value="1"/>
</dbReference>